<comment type="caution">
    <text evidence="2">The sequence shown here is derived from an EMBL/GenBank/DDBJ whole genome shotgun (WGS) entry which is preliminary data.</text>
</comment>
<dbReference type="GO" id="GO:1990189">
    <property type="term" value="F:protein N-terminal-serine acetyltransferase activity"/>
    <property type="evidence" value="ECO:0007669"/>
    <property type="project" value="TreeGrafter"/>
</dbReference>
<dbReference type="Pfam" id="PF13302">
    <property type="entry name" value="Acetyltransf_3"/>
    <property type="match status" value="1"/>
</dbReference>
<dbReference type="SUPFAM" id="SSF55729">
    <property type="entry name" value="Acyl-CoA N-acyltransferases (Nat)"/>
    <property type="match status" value="1"/>
</dbReference>
<reference evidence="2 3" key="1">
    <citation type="submission" date="2018-08" db="EMBL/GenBank/DDBJ databases">
        <title>Sequencing the genomes of 1000 actinobacteria strains.</title>
        <authorList>
            <person name="Klenk H.-P."/>
        </authorList>
    </citation>
    <scope>NUCLEOTIDE SEQUENCE [LARGE SCALE GENOMIC DNA]</scope>
    <source>
        <strain evidence="2 3">DSM 44099</strain>
    </source>
</reference>
<keyword evidence="3" id="KW-1185">Reference proteome</keyword>
<dbReference type="AlphaFoldDB" id="A0A3D9ZQA2"/>
<protein>
    <submittedName>
        <fullName evidence="2">RimJ/RimL family protein N-acetyltransferase</fullName>
    </submittedName>
</protein>
<sequence length="180" mass="18746">MGGVGGCFAVAVTDIETQRLHLHAIDTAEGERIVARRAGAGDTWADDYPFDGDVMGITAFLRATAAHGDQRPFGHYQITRAADGQAIGGIGFKGQPADGSVEVGYGLSPSARGNGYAAEALAALLTVAAGQGLDRVVADTTADNVASQRTLERAGFRQTGTDGDHYLYELLLDAPADTRH</sequence>
<gene>
    <name evidence="2" type="ORF">DFJ67_5477</name>
</gene>
<evidence type="ECO:0000313" key="3">
    <source>
        <dbReference type="Proteomes" id="UP000256913"/>
    </source>
</evidence>
<dbReference type="EMBL" id="QUMQ01000001">
    <property type="protein sequence ID" value="REF99441.1"/>
    <property type="molecule type" value="Genomic_DNA"/>
</dbReference>
<proteinExistence type="predicted"/>
<evidence type="ECO:0000313" key="2">
    <source>
        <dbReference type="EMBL" id="REF99441.1"/>
    </source>
</evidence>
<organism evidence="2 3">
    <name type="scientific">Asanoa ferruginea</name>
    <dbReference type="NCBI Taxonomy" id="53367"/>
    <lineage>
        <taxon>Bacteria</taxon>
        <taxon>Bacillati</taxon>
        <taxon>Actinomycetota</taxon>
        <taxon>Actinomycetes</taxon>
        <taxon>Micromonosporales</taxon>
        <taxon>Micromonosporaceae</taxon>
        <taxon>Asanoa</taxon>
    </lineage>
</organism>
<dbReference type="GO" id="GO:0008999">
    <property type="term" value="F:protein-N-terminal-alanine acetyltransferase activity"/>
    <property type="evidence" value="ECO:0007669"/>
    <property type="project" value="TreeGrafter"/>
</dbReference>
<dbReference type="InterPro" id="IPR000182">
    <property type="entry name" value="GNAT_dom"/>
</dbReference>
<evidence type="ECO:0000259" key="1">
    <source>
        <dbReference type="PROSITE" id="PS51186"/>
    </source>
</evidence>
<dbReference type="Proteomes" id="UP000256913">
    <property type="component" value="Unassembled WGS sequence"/>
</dbReference>
<feature type="domain" description="N-acetyltransferase" evidence="1">
    <location>
        <begin position="33"/>
        <end position="175"/>
    </location>
</feature>
<name>A0A3D9ZQA2_9ACTN</name>
<dbReference type="Gene3D" id="3.40.630.30">
    <property type="match status" value="1"/>
</dbReference>
<dbReference type="GO" id="GO:0005737">
    <property type="term" value="C:cytoplasm"/>
    <property type="evidence" value="ECO:0007669"/>
    <property type="project" value="TreeGrafter"/>
</dbReference>
<accession>A0A3D9ZQA2</accession>
<dbReference type="InterPro" id="IPR051908">
    <property type="entry name" value="Ribosomal_N-acetyltransferase"/>
</dbReference>
<dbReference type="InterPro" id="IPR016181">
    <property type="entry name" value="Acyl_CoA_acyltransferase"/>
</dbReference>
<dbReference type="PANTHER" id="PTHR43441">
    <property type="entry name" value="RIBOSOMAL-PROTEIN-SERINE ACETYLTRANSFERASE"/>
    <property type="match status" value="1"/>
</dbReference>
<keyword evidence="2" id="KW-0808">Transferase</keyword>
<dbReference type="PANTHER" id="PTHR43441:SF6">
    <property type="entry name" value="N-ACETYLTRANSFERASE DOMAIN-CONTAINING PROTEIN"/>
    <property type="match status" value="1"/>
</dbReference>
<dbReference type="PROSITE" id="PS51186">
    <property type="entry name" value="GNAT"/>
    <property type="match status" value="1"/>
</dbReference>